<feature type="compositionally biased region" description="Basic and acidic residues" evidence="1">
    <location>
        <begin position="75"/>
        <end position="86"/>
    </location>
</feature>
<feature type="compositionally biased region" description="Basic and acidic residues" evidence="1">
    <location>
        <begin position="296"/>
        <end position="307"/>
    </location>
</feature>
<accession>A0A6P4ZVD9</accession>
<name>A0A6P4ZVD9_BRABE</name>
<evidence type="ECO:0000256" key="1">
    <source>
        <dbReference type="SAM" id="MobiDB-lite"/>
    </source>
</evidence>
<dbReference type="RefSeq" id="XP_019637974.1">
    <property type="nucleotide sequence ID" value="XM_019782415.1"/>
</dbReference>
<dbReference type="KEGG" id="bbel:109480265"/>
<evidence type="ECO:0000313" key="3">
    <source>
        <dbReference type="RefSeq" id="XP_019637974.1"/>
    </source>
</evidence>
<dbReference type="AlphaFoldDB" id="A0A6P4ZVD9"/>
<feature type="region of interest" description="Disordered" evidence="1">
    <location>
        <begin position="69"/>
        <end position="313"/>
    </location>
</feature>
<protein>
    <submittedName>
        <fullName evidence="3">Uncharacterized protein LOC109480265</fullName>
    </submittedName>
</protein>
<feature type="compositionally biased region" description="Basic and acidic residues" evidence="1">
    <location>
        <begin position="198"/>
        <end position="216"/>
    </location>
</feature>
<dbReference type="OrthoDB" id="10041651at2759"/>
<feature type="compositionally biased region" description="Basic and acidic residues" evidence="1">
    <location>
        <begin position="227"/>
        <end position="243"/>
    </location>
</feature>
<keyword evidence="2" id="KW-1185">Reference proteome</keyword>
<organism evidence="2 3">
    <name type="scientific">Branchiostoma belcheri</name>
    <name type="common">Amphioxus</name>
    <dbReference type="NCBI Taxonomy" id="7741"/>
    <lineage>
        <taxon>Eukaryota</taxon>
        <taxon>Metazoa</taxon>
        <taxon>Chordata</taxon>
        <taxon>Cephalochordata</taxon>
        <taxon>Leptocardii</taxon>
        <taxon>Amphioxiformes</taxon>
        <taxon>Branchiostomatidae</taxon>
        <taxon>Branchiostoma</taxon>
    </lineage>
</organism>
<feature type="compositionally biased region" description="Polar residues" evidence="1">
    <location>
        <begin position="180"/>
        <end position="190"/>
    </location>
</feature>
<sequence length="388" mass="44077">MTGTASRGRGNWLTSLRVQKAYRLNNNENARLNNRYGALEKEHIYALRGVNQEIRLLRIILNKIQESSGISPEGWRPEDDHLESPRLRTPSTAGTPLYMYGDRVGSRHVKRTNRTAMCMGRQMTKGKHEGPDDEEDSPEIQDGDDEKDPDAGIQDGDSVGRDEGKERPRSVRFAGDRNRNGTPSVNSTIRAATAKPALKHDTQKTKDGLKDEDKNSTDGTEQNPNRVLERRPSERRLADERRKSLSRVPSVRRFTQSATPAHARYGPPVFTRVPAQHQRPGTSPEGQKKHRRRKSAKSDRSSGDESSRPSSPILRREKLVVKIWDRVNPHDAKQEIHKEEIVKVGSKVNNFLSMLEEEFKRNAADEALRERERLRPKSASTVYSEDGW</sequence>
<proteinExistence type="predicted"/>
<reference evidence="3" key="1">
    <citation type="submission" date="2025-08" db="UniProtKB">
        <authorList>
            <consortium name="RefSeq"/>
        </authorList>
    </citation>
    <scope>IDENTIFICATION</scope>
    <source>
        <tissue evidence="3">Gonad</tissue>
    </source>
</reference>
<dbReference type="Proteomes" id="UP000515135">
    <property type="component" value="Unplaced"/>
</dbReference>
<gene>
    <name evidence="3" type="primary">LOC109480265</name>
</gene>
<feature type="compositionally biased region" description="Acidic residues" evidence="1">
    <location>
        <begin position="131"/>
        <end position="148"/>
    </location>
</feature>
<feature type="compositionally biased region" description="Basic and acidic residues" evidence="1">
    <location>
        <begin position="158"/>
        <end position="179"/>
    </location>
</feature>
<dbReference type="GeneID" id="109480265"/>
<evidence type="ECO:0000313" key="2">
    <source>
        <dbReference type="Proteomes" id="UP000515135"/>
    </source>
</evidence>